<feature type="transmembrane region" description="Helical" evidence="1">
    <location>
        <begin position="70"/>
        <end position="88"/>
    </location>
</feature>
<sequence>MVEDQKTLDDQVAKLRNRVDESLRLYGMEHWWTTVRQRLRTSEPIAFSFGEKESPRSSLTSILHEIVRKLRPFSSLAPFLVTVLYLPIRLYRQDLAIVPSARMGVITINNYVIEALIVLTTAFIFSRPRYHSTVRFLFHDLASIVVQEALWSWIPLDLVMSWIFIEDH</sequence>
<keyword evidence="1" id="KW-0472">Membrane</keyword>
<feature type="transmembrane region" description="Helical" evidence="1">
    <location>
        <begin position="108"/>
        <end position="125"/>
    </location>
</feature>
<keyword evidence="3" id="KW-1185">Reference proteome</keyword>
<keyword evidence="1" id="KW-0812">Transmembrane</keyword>
<evidence type="ECO:0000313" key="2">
    <source>
        <dbReference type="EMBL" id="CAI8593816.1"/>
    </source>
</evidence>
<protein>
    <submittedName>
        <fullName evidence="2">Uncharacterized protein</fullName>
    </submittedName>
</protein>
<gene>
    <name evidence="2" type="ORF">VFH_I110360</name>
</gene>
<reference evidence="2 3" key="1">
    <citation type="submission" date="2023-01" db="EMBL/GenBank/DDBJ databases">
        <authorList>
            <person name="Kreplak J."/>
        </authorList>
    </citation>
    <scope>NUCLEOTIDE SEQUENCE [LARGE SCALE GENOMIC DNA]</scope>
</reference>
<dbReference type="Proteomes" id="UP001157006">
    <property type="component" value="Chromosome 1S"/>
</dbReference>
<evidence type="ECO:0000313" key="3">
    <source>
        <dbReference type="Proteomes" id="UP001157006"/>
    </source>
</evidence>
<accession>A0AAV0Z5Q6</accession>
<dbReference type="EMBL" id="OX451735">
    <property type="protein sequence ID" value="CAI8593816.1"/>
    <property type="molecule type" value="Genomic_DNA"/>
</dbReference>
<proteinExistence type="predicted"/>
<evidence type="ECO:0000256" key="1">
    <source>
        <dbReference type="SAM" id="Phobius"/>
    </source>
</evidence>
<name>A0AAV0Z5Q6_VICFA</name>
<dbReference type="AlphaFoldDB" id="A0AAV0Z5Q6"/>
<organism evidence="2 3">
    <name type="scientific">Vicia faba</name>
    <name type="common">Broad bean</name>
    <name type="synonym">Faba vulgaris</name>
    <dbReference type="NCBI Taxonomy" id="3906"/>
    <lineage>
        <taxon>Eukaryota</taxon>
        <taxon>Viridiplantae</taxon>
        <taxon>Streptophyta</taxon>
        <taxon>Embryophyta</taxon>
        <taxon>Tracheophyta</taxon>
        <taxon>Spermatophyta</taxon>
        <taxon>Magnoliopsida</taxon>
        <taxon>eudicotyledons</taxon>
        <taxon>Gunneridae</taxon>
        <taxon>Pentapetalae</taxon>
        <taxon>rosids</taxon>
        <taxon>fabids</taxon>
        <taxon>Fabales</taxon>
        <taxon>Fabaceae</taxon>
        <taxon>Papilionoideae</taxon>
        <taxon>50 kb inversion clade</taxon>
        <taxon>NPAAA clade</taxon>
        <taxon>Hologalegina</taxon>
        <taxon>IRL clade</taxon>
        <taxon>Fabeae</taxon>
        <taxon>Vicia</taxon>
    </lineage>
</organism>
<keyword evidence="1" id="KW-1133">Transmembrane helix</keyword>